<dbReference type="InterPro" id="IPR012424">
    <property type="entry name" value="Conjugative_transposon_TraJ_C"/>
</dbReference>
<feature type="domain" description="Conjugative transposon TraJ C-terminal" evidence="2">
    <location>
        <begin position="55"/>
        <end position="352"/>
    </location>
</feature>
<feature type="transmembrane region" description="Helical" evidence="1">
    <location>
        <begin position="92"/>
        <end position="117"/>
    </location>
</feature>
<dbReference type="EMBL" id="QGNZ01000006">
    <property type="protein sequence ID" value="PWS25891.1"/>
    <property type="molecule type" value="Genomic_DNA"/>
</dbReference>
<feature type="transmembrane region" description="Helical" evidence="1">
    <location>
        <begin position="307"/>
        <end position="332"/>
    </location>
</feature>
<keyword evidence="1" id="KW-0812">Transmembrane</keyword>
<evidence type="ECO:0000259" key="2">
    <source>
        <dbReference type="Pfam" id="PF07863"/>
    </source>
</evidence>
<gene>
    <name evidence="3" type="ORF">DHW03_18835</name>
</gene>
<organism evidence="3 4">
    <name type="scientific">Pedobacter yonginense</name>
    <dbReference type="NCBI Taxonomy" id="651869"/>
    <lineage>
        <taxon>Bacteria</taxon>
        <taxon>Pseudomonadati</taxon>
        <taxon>Bacteroidota</taxon>
        <taxon>Sphingobacteriia</taxon>
        <taxon>Sphingobacteriales</taxon>
        <taxon>Sphingobacteriaceae</taxon>
        <taxon>Pedobacter</taxon>
    </lineage>
</organism>
<feature type="transmembrane region" description="Helical" evidence="1">
    <location>
        <begin position="51"/>
        <end position="72"/>
    </location>
</feature>
<keyword evidence="1" id="KW-1133">Transmembrane helix</keyword>
<reference evidence="3 4" key="1">
    <citation type="submission" date="2018-05" db="EMBL/GenBank/DDBJ databases">
        <title>Pedobacter paludis sp. nov., isolated from wetland soil.</title>
        <authorList>
            <person name="Zhang Y."/>
            <person name="Wang G."/>
        </authorList>
    </citation>
    <scope>NUCLEOTIDE SEQUENCE [LARGE SCALE GENOMIC DNA]</scope>
    <source>
        <strain evidence="3 4">KCTC22721</strain>
    </source>
</reference>
<accession>A0A317EGD9</accession>
<keyword evidence="1" id="KW-0472">Membrane</keyword>
<dbReference type="AlphaFoldDB" id="A0A317EGD9"/>
<name>A0A317EGD9_9SPHI</name>
<feature type="transmembrane region" description="Helical" evidence="1">
    <location>
        <begin position="203"/>
        <end position="224"/>
    </location>
</feature>
<dbReference type="Pfam" id="PF07863">
    <property type="entry name" value="CtnDOT_TraJ"/>
    <property type="match status" value="1"/>
</dbReference>
<feature type="transmembrane region" description="Helical" evidence="1">
    <location>
        <begin position="230"/>
        <end position="251"/>
    </location>
</feature>
<dbReference type="Proteomes" id="UP000245379">
    <property type="component" value="Unassembled WGS sequence"/>
</dbReference>
<proteinExistence type="predicted"/>
<evidence type="ECO:0000256" key="1">
    <source>
        <dbReference type="SAM" id="Phobius"/>
    </source>
</evidence>
<feature type="transmembrane region" description="Helical" evidence="1">
    <location>
        <begin position="258"/>
        <end position="279"/>
    </location>
</feature>
<evidence type="ECO:0000313" key="4">
    <source>
        <dbReference type="Proteomes" id="UP000245379"/>
    </source>
</evidence>
<comment type="caution">
    <text evidence="3">The sequence shown here is derived from an EMBL/GenBank/DDBJ whole genome shotgun (WGS) entry which is preliminary data.</text>
</comment>
<protein>
    <submittedName>
        <fullName evidence="3">Plasmid transfer protein</fullName>
    </submittedName>
</protein>
<keyword evidence="4" id="KW-1185">Reference proteome</keyword>
<evidence type="ECO:0000313" key="3">
    <source>
        <dbReference type="EMBL" id="PWS25891.1"/>
    </source>
</evidence>
<dbReference type="OrthoDB" id="1222125at2"/>
<sequence length="372" mass="41466">MVGVLTFHAKADPVVGDQYKEAVSFMQGNDVYESSVMKFFTRMRDYAYGNWAPFIYDAQGLACIFMLIFFSIKSYEMMSGDKNLEVMPLLRPFALMMVIMWWGVFVQVIAYPTVLVANKTQAMFEGQITIVNNMRYERAGLMIQVGDELLKMQASTEIAEKEADETNKGVGKQIVENVKGFFADNIYNPIVEMRIRMQTAIQLFVTQMIELLGLWILRICVYIIFMLQIIYGTILVILGPFSVAVSVLPAFRDAFTTWIARFISVNLYVGVAYLILYVVGMLQEYTMGIEIDKYNSLLGGANTMEKLAWFAGNGLLSFGLVIVTFLVGAIAITTVPSISTWIISTSGITSASSTAARTGSQVARIASKGLLK</sequence>